<proteinExistence type="predicted"/>
<reference evidence="1" key="2">
    <citation type="submission" date="2013-05" db="EMBL/GenBank/DDBJ databases">
        <authorList>
            <person name="Carter J.-M."/>
            <person name="Baker S.C."/>
            <person name="Pink R."/>
            <person name="Carter D.R.F."/>
            <person name="Collins A."/>
            <person name="Tomlin J."/>
            <person name="Gibbs M."/>
            <person name="Breuker C.J."/>
        </authorList>
    </citation>
    <scope>NUCLEOTIDE SEQUENCE</scope>
    <source>
        <tissue evidence="1">Ovary</tissue>
    </source>
</reference>
<reference evidence="1" key="1">
    <citation type="journal article" date="2013" name="BMC Genomics">
        <title>Unscrambling butterfly oogenesis.</title>
        <authorList>
            <person name="Carter J.M."/>
            <person name="Baker S.C."/>
            <person name="Pink R."/>
            <person name="Carter D.R."/>
            <person name="Collins A."/>
            <person name="Tomlin J."/>
            <person name="Gibbs M."/>
            <person name="Breuker C.J."/>
        </authorList>
    </citation>
    <scope>NUCLEOTIDE SEQUENCE</scope>
    <source>
        <tissue evidence="1">Ovary</tissue>
    </source>
</reference>
<sequence>MLFVPLGLGQWQLLRLNACVVSVIKAFTKFIIRSSALLMPPFDAGVAVQHSFSSNARTRVTRAPRSSQEQLQLKSRWMFCMGCILLRIRLIGWPWATAMNANAKTEKVIVVIPFILLGIP</sequence>
<protein>
    <submittedName>
        <fullName evidence="1">Chorion protein E1</fullName>
    </submittedName>
</protein>
<dbReference type="EMBL" id="GAIX01007983">
    <property type="protein sequence ID" value="JAA84577.1"/>
    <property type="molecule type" value="Transcribed_RNA"/>
</dbReference>
<dbReference type="AlphaFoldDB" id="S4PVT4"/>
<organism evidence="1">
    <name type="scientific">Pararge aegeria</name>
    <name type="common">speckled wood butterfly</name>
    <dbReference type="NCBI Taxonomy" id="116150"/>
    <lineage>
        <taxon>Eukaryota</taxon>
        <taxon>Metazoa</taxon>
        <taxon>Ecdysozoa</taxon>
        <taxon>Arthropoda</taxon>
        <taxon>Hexapoda</taxon>
        <taxon>Insecta</taxon>
        <taxon>Pterygota</taxon>
        <taxon>Neoptera</taxon>
        <taxon>Endopterygota</taxon>
        <taxon>Lepidoptera</taxon>
        <taxon>Glossata</taxon>
        <taxon>Ditrysia</taxon>
        <taxon>Papilionoidea</taxon>
        <taxon>Nymphalidae</taxon>
        <taxon>Satyrinae</taxon>
        <taxon>Satyrini</taxon>
        <taxon>Parargina</taxon>
        <taxon>Pararge</taxon>
    </lineage>
</organism>
<name>S4PVT4_9NEOP</name>
<accession>S4PVT4</accession>
<evidence type="ECO:0000313" key="1">
    <source>
        <dbReference type="EMBL" id="JAA84577.1"/>
    </source>
</evidence>